<dbReference type="EMBL" id="BJLQ01000002">
    <property type="protein sequence ID" value="GEA82860.1"/>
    <property type="molecule type" value="Genomic_DNA"/>
</dbReference>
<dbReference type="SUPFAM" id="SSF48013">
    <property type="entry name" value="NusB-like"/>
    <property type="match status" value="1"/>
</dbReference>
<name>A0A4Y3KIS3_9CELL</name>
<keyword evidence="2 5" id="KW-0808">Transferase</keyword>
<evidence type="ECO:0000313" key="9">
    <source>
        <dbReference type="Proteomes" id="UP000320461"/>
    </source>
</evidence>
<dbReference type="InterPro" id="IPR035926">
    <property type="entry name" value="NusB-like_sf"/>
</dbReference>
<feature type="domain" description="SAM-dependent MTase RsmB/NOP-type" evidence="7">
    <location>
        <begin position="208"/>
        <end position="507"/>
    </location>
</feature>
<protein>
    <submittedName>
        <fullName evidence="8">rRNA cytosine-C5-methyltransferase</fullName>
    </submittedName>
</protein>
<evidence type="ECO:0000256" key="1">
    <source>
        <dbReference type="ARBA" id="ARBA00022603"/>
    </source>
</evidence>
<dbReference type="Proteomes" id="UP000320461">
    <property type="component" value="Unassembled WGS sequence"/>
</dbReference>
<comment type="caution">
    <text evidence="8">The sequence shown here is derived from an EMBL/GenBank/DDBJ whole genome shotgun (WGS) entry which is preliminary data.</text>
</comment>
<dbReference type="InterPro" id="IPR023267">
    <property type="entry name" value="RCMT"/>
</dbReference>
<evidence type="ECO:0000256" key="5">
    <source>
        <dbReference type="PROSITE-ProRule" id="PRU01023"/>
    </source>
</evidence>
<feature type="binding site" evidence="5">
    <location>
        <position position="365"/>
    </location>
    <ligand>
        <name>S-adenosyl-L-methionine</name>
        <dbReference type="ChEBI" id="CHEBI:59789"/>
    </ligand>
</feature>
<dbReference type="PROSITE" id="PS51686">
    <property type="entry name" value="SAM_MT_RSMB_NOP"/>
    <property type="match status" value="1"/>
</dbReference>
<proteinExistence type="inferred from homology"/>
<dbReference type="PANTHER" id="PTHR22807">
    <property type="entry name" value="NOP2 YEAST -RELATED NOL1/NOP2/FMU SUN DOMAIN-CONTAINING"/>
    <property type="match status" value="1"/>
</dbReference>
<evidence type="ECO:0000256" key="6">
    <source>
        <dbReference type="SAM" id="MobiDB-lite"/>
    </source>
</evidence>
<dbReference type="InterPro" id="IPR049560">
    <property type="entry name" value="MeTrfase_RsmB-F_NOP2_cat"/>
</dbReference>
<feature type="binding site" evidence="5">
    <location>
        <begin position="312"/>
        <end position="318"/>
    </location>
    <ligand>
        <name>S-adenosyl-L-methionine</name>
        <dbReference type="ChEBI" id="CHEBI:59789"/>
    </ligand>
</feature>
<comment type="similarity">
    <text evidence="5">Belongs to the class I-like SAM-binding methyltransferase superfamily. RsmB/NOP family.</text>
</comment>
<dbReference type="GO" id="GO:0008173">
    <property type="term" value="F:RNA methyltransferase activity"/>
    <property type="evidence" value="ECO:0007669"/>
    <property type="project" value="InterPro"/>
</dbReference>
<dbReference type="PANTHER" id="PTHR22807:SF53">
    <property type="entry name" value="RIBOSOMAL RNA SMALL SUBUNIT METHYLTRANSFERASE B-RELATED"/>
    <property type="match status" value="1"/>
</dbReference>
<feature type="compositionally biased region" description="Basic and acidic residues" evidence="6">
    <location>
        <begin position="1"/>
        <end position="27"/>
    </location>
</feature>
<dbReference type="Pfam" id="PF01189">
    <property type="entry name" value="Methyltr_RsmB-F"/>
    <property type="match status" value="1"/>
</dbReference>
<evidence type="ECO:0000259" key="7">
    <source>
        <dbReference type="PROSITE" id="PS51686"/>
    </source>
</evidence>
<dbReference type="RefSeq" id="WP_141368355.1">
    <property type="nucleotide sequence ID" value="NZ_BJLQ01000002.1"/>
</dbReference>
<feature type="binding site" evidence="5">
    <location>
        <position position="337"/>
    </location>
    <ligand>
        <name>S-adenosyl-L-methionine</name>
        <dbReference type="ChEBI" id="CHEBI:59789"/>
    </ligand>
</feature>
<reference evidence="8 9" key="1">
    <citation type="submission" date="2019-06" db="EMBL/GenBank/DDBJ databases">
        <title>Whole genome shotgun sequence of Cellulomonas gelida NBRC 3748.</title>
        <authorList>
            <person name="Hosoyama A."/>
            <person name="Uohara A."/>
            <person name="Ohji S."/>
            <person name="Ichikawa N."/>
        </authorList>
    </citation>
    <scope>NUCLEOTIDE SEQUENCE [LARGE SCALE GENOMIC DNA]</scope>
    <source>
        <strain evidence="8 9">NBRC 3748</strain>
    </source>
</reference>
<keyword evidence="4 5" id="KW-0694">RNA-binding</keyword>
<dbReference type="GO" id="GO:0006355">
    <property type="term" value="P:regulation of DNA-templated transcription"/>
    <property type="evidence" value="ECO:0007669"/>
    <property type="project" value="InterPro"/>
</dbReference>
<dbReference type="OrthoDB" id="9810297at2"/>
<feature type="active site" description="Nucleophile" evidence="5">
    <location>
        <position position="436"/>
    </location>
</feature>
<evidence type="ECO:0000256" key="2">
    <source>
        <dbReference type="ARBA" id="ARBA00022679"/>
    </source>
</evidence>
<dbReference type="CDD" id="cd02440">
    <property type="entry name" value="AdoMet_MTases"/>
    <property type="match status" value="1"/>
</dbReference>
<dbReference type="GO" id="GO:0001510">
    <property type="term" value="P:RNA methylation"/>
    <property type="evidence" value="ECO:0007669"/>
    <property type="project" value="InterPro"/>
</dbReference>
<evidence type="ECO:0000256" key="3">
    <source>
        <dbReference type="ARBA" id="ARBA00022691"/>
    </source>
</evidence>
<keyword evidence="1 5" id="KW-0489">Methyltransferase</keyword>
<organism evidence="8 9">
    <name type="scientific">Cellulomonas gelida</name>
    <dbReference type="NCBI Taxonomy" id="1712"/>
    <lineage>
        <taxon>Bacteria</taxon>
        <taxon>Bacillati</taxon>
        <taxon>Actinomycetota</taxon>
        <taxon>Actinomycetes</taxon>
        <taxon>Micrococcales</taxon>
        <taxon>Cellulomonadaceae</taxon>
        <taxon>Cellulomonas</taxon>
    </lineage>
</organism>
<dbReference type="SUPFAM" id="SSF53335">
    <property type="entry name" value="S-adenosyl-L-methionine-dependent methyltransferases"/>
    <property type="match status" value="1"/>
</dbReference>
<evidence type="ECO:0000256" key="4">
    <source>
        <dbReference type="ARBA" id="ARBA00022884"/>
    </source>
</evidence>
<feature type="binding site" evidence="5">
    <location>
        <position position="383"/>
    </location>
    <ligand>
        <name>S-adenosyl-L-methionine</name>
        <dbReference type="ChEBI" id="CHEBI:59789"/>
    </ligand>
</feature>
<accession>A0A4Y3KIS3</accession>
<gene>
    <name evidence="8" type="ORF">CGE01nite_01110</name>
</gene>
<dbReference type="InterPro" id="IPR001678">
    <property type="entry name" value="MeTrfase_RsmB-F_NOP2_dom"/>
</dbReference>
<dbReference type="GO" id="GO:0003723">
    <property type="term" value="F:RNA binding"/>
    <property type="evidence" value="ECO:0007669"/>
    <property type="project" value="UniProtKB-UniRule"/>
</dbReference>
<feature type="region of interest" description="Disordered" evidence="6">
    <location>
        <begin position="1"/>
        <end position="42"/>
    </location>
</feature>
<dbReference type="InterPro" id="IPR029063">
    <property type="entry name" value="SAM-dependent_MTases_sf"/>
</dbReference>
<dbReference type="Gene3D" id="3.40.50.150">
    <property type="entry name" value="Vaccinia Virus protein VP39"/>
    <property type="match status" value="1"/>
</dbReference>
<dbReference type="AlphaFoldDB" id="A0A4Y3KIS3"/>
<dbReference type="PRINTS" id="PR02008">
    <property type="entry name" value="RCMTFAMILY"/>
</dbReference>
<dbReference type="Pfam" id="PF01029">
    <property type="entry name" value="NusB"/>
    <property type="match status" value="1"/>
</dbReference>
<keyword evidence="9" id="KW-1185">Reference proteome</keyword>
<dbReference type="InterPro" id="IPR006027">
    <property type="entry name" value="NusB_RsmB_TIM44"/>
</dbReference>
<sequence>MSDDRRDTGRRDERGRQRGAARAEGRTQRSAQAPSQRTRHADVARATAYDVLRAVDESDSYANLVLPPLLRERGVDGRDAAFATELAYGTLRLRGRYDAVIEQAAGRDVARIDPPVLDLLRLGTHQLLGMRVPAHAAVSQTVGLARSRVGTGASQFVNAVLRAVSREEPARWLELIGDAADPDGQDPVARLAVTESHPAWIVRALREALVGDGRSADDVTALLAADNTAPRVALVARPGLVDPAQLVEQIGEGARPGAVSPYAVVPGSGDPAAVEAVRTGRAGVQDEGSQLVALALAAAPLDGPDERWLDLCAGPGGKASLLAALAAGRGARLVANEVAPHRARLVEQALRAVAGSAVESVRTGDGREFGAAEPDAYDRVMVDAPCTGLGALRRRPESRWRRTPADLTGLAALQRELLGSALRTVRPGGVVAYVTCSPHLVETRLVVTDAVRAAAKDGLEVELLDARAVAREVAAGPLDLVGDRRDLQLWPHVHGTDAMHLTLLRRL</sequence>
<evidence type="ECO:0000313" key="8">
    <source>
        <dbReference type="EMBL" id="GEA82860.1"/>
    </source>
</evidence>
<dbReference type="Gene3D" id="1.10.940.10">
    <property type="entry name" value="NusB-like"/>
    <property type="match status" value="1"/>
</dbReference>
<keyword evidence="3 5" id="KW-0949">S-adenosyl-L-methionine</keyword>